<evidence type="ECO:0000313" key="1">
    <source>
        <dbReference type="EMBL" id="MBX40536.1"/>
    </source>
</evidence>
<dbReference type="EMBL" id="GGEC01060052">
    <property type="protein sequence ID" value="MBX40536.1"/>
    <property type="molecule type" value="Transcribed_RNA"/>
</dbReference>
<accession>A0A2P2NDI3</accession>
<dbReference type="AlphaFoldDB" id="A0A2P2NDI3"/>
<sequence>MNYCADWTFYSHCLYIGQSAHVLKGLRSELLEFLRTL</sequence>
<protein>
    <submittedName>
        <fullName evidence="1">Uncharacterized protein</fullName>
    </submittedName>
</protein>
<name>A0A2P2NDI3_RHIMU</name>
<reference evidence="1" key="1">
    <citation type="submission" date="2018-02" db="EMBL/GenBank/DDBJ databases">
        <title>Rhizophora mucronata_Transcriptome.</title>
        <authorList>
            <person name="Meera S.P."/>
            <person name="Sreeshan A."/>
            <person name="Augustine A."/>
        </authorList>
    </citation>
    <scope>NUCLEOTIDE SEQUENCE</scope>
    <source>
        <tissue evidence="1">Leaf</tissue>
    </source>
</reference>
<proteinExistence type="predicted"/>
<organism evidence="1">
    <name type="scientific">Rhizophora mucronata</name>
    <name type="common">Asiatic mangrove</name>
    <dbReference type="NCBI Taxonomy" id="61149"/>
    <lineage>
        <taxon>Eukaryota</taxon>
        <taxon>Viridiplantae</taxon>
        <taxon>Streptophyta</taxon>
        <taxon>Embryophyta</taxon>
        <taxon>Tracheophyta</taxon>
        <taxon>Spermatophyta</taxon>
        <taxon>Magnoliopsida</taxon>
        <taxon>eudicotyledons</taxon>
        <taxon>Gunneridae</taxon>
        <taxon>Pentapetalae</taxon>
        <taxon>rosids</taxon>
        <taxon>fabids</taxon>
        <taxon>Malpighiales</taxon>
        <taxon>Rhizophoraceae</taxon>
        <taxon>Rhizophora</taxon>
    </lineage>
</organism>